<keyword evidence="3" id="KW-1185">Reference proteome</keyword>
<feature type="compositionally biased region" description="Low complexity" evidence="1">
    <location>
        <begin position="13"/>
        <end position="31"/>
    </location>
</feature>
<reference evidence="2 3" key="1">
    <citation type="submission" date="2015-07" db="EMBL/GenBank/DDBJ databases">
        <title>Genome analysis of myxobacterium Chondromyces crocatus Cm c5 reveals a high potential for natural compound synthesis and the genetic basis for the loss of fruiting body formation.</title>
        <authorList>
            <person name="Zaburannyi N."/>
            <person name="Bunk B."/>
            <person name="Maier J."/>
            <person name="Overmann J."/>
            <person name="Mueller R."/>
        </authorList>
    </citation>
    <scope>NUCLEOTIDE SEQUENCE [LARGE SCALE GENOMIC DNA]</scope>
    <source>
        <strain evidence="2 3">Cm c5</strain>
    </source>
</reference>
<dbReference type="STRING" id="52.CMC5_032000"/>
<accession>A0A0K1EDW8</accession>
<gene>
    <name evidence="2" type="ORF">CMC5_032000</name>
</gene>
<dbReference type="InterPro" id="IPR030884">
    <property type="entry name" value="CHP04551"/>
</dbReference>
<organism evidence="2 3">
    <name type="scientific">Chondromyces crocatus</name>
    <dbReference type="NCBI Taxonomy" id="52"/>
    <lineage>
        <taxon>Bacteria</taxon>
        <taxon>Pseudomonadati</taxon>
        <taxon>Myxococcota</taxon>
        <taxon>Polyangia</taxon>
        <taxon>Polyangiales</taxon>
        <taxon>Polyangiaceae</taxon>
        <taxon>Chondromyces</taxon>
    </lineage>
</organism>
<protein>
    <recommendedName>
        <fullName evidence="4">TIGR04551 family protein</fullName>
    </recommendedName>
</protein>
<evidence type="ECO:0000256" key="1">
    <source>
        <dbReference type="SAM" id="MobiDB-lite"/>
    </source>
</evidence>
<evidence type="ECO:0008006" key="4">
    <source>
        <dbReference type="Google" id="ProtNLM"/>
    </source>
</evidence>
<name>A0A0K1EDW8_CHOCO</name>
<dbReference type="KEGG" id="ccro:CMC5_032000"/>
<dbReference type="EMBL" id="CP012159">
    <property type="protein sequence ID" value="AKT39054.1"/>
    <property type="molecule type" value="Genomic_DNA"/>
</dbReference>
<dbReference type="NCBIfam" id="TIGR04551">
    <property type="entry name" value="TIGR04551 family protein"/>
    <property type="match status" value="1"/>
</dbReference>
<evidence type="ECO:0000313" key="2">
    <source>
        <dbReference type="EMBL" id="AKT39054.1"/>
    </source>
</evidence>
<dbReference type="RefSeq" id="WP_245678458.1">
    <property type="nucleotide sequence ID" value="NZ_CP012159.1"/>
</dbReference>
<dbReference type="Proteomes" id="UP000067626">
    <property type="component" value="Chromosome"/>
</dbReference>
<evidence type="ECO:0000313" key="3">
    <source>
        <dbReference type="Proteomes" id="UP000067626"/>
    </source>
</evidence>
<sequence>MPSQPAAPRGQQVPSAVATAPAAPSPARATRQGGSGEVGASPSEVYAEDWWSHARPTFEIHGLFRVRAELFHKFALGRRAPPGSALLWEQPPDNSYVDLNGIPHPVRLCGDDPVNPVPCENNTNSGANMRFRLNPELHISDNIRVLSQIDLLDNMVLGSTPEGYANRPAGAGYQVVARGGYAPAGGFANTQWAPVSGVNSTTDSVMVKRIWGEYLTPIGLLRFGRMPQHWGLGMLWNSGDGFDSDWQTTVDRVMLVTGIKKYDIYFSAAWDYMNEGAISSSLYEQQGQPYDLSSADDVNQYVLTAVRRKNPELQKLELARGNVVVNGGVHFTYRSQQLANDVSSTPDPTAGASLGQSATGLRQGFSRRGLEMYIPDLWFQLLYKKFRFEVEAAAILGSMENTAVSGSDYENLLVQDKNGWGIRQFGVTTQAELRAFEDKLRVQFNFGYASGDGDVGSLSPGRGQGIQPQLTSDRTYSTFRFHPDYRVDLILWRNILSRVQGAYYFRPSVEYDFARDKNGQRLGGGAAAIWSRAAEFVQAPGHARDLGIELNATLYYQARDGALNDDPNRMGGFYTMMQYGVMFPLGGLGYLPGQELNYQRTTGSADLDTATAQTVRWYLGILF</sequence>
<dbReference type="AlphaFoldDB" id="A0A0K1EDW8"/>
<feature type="region of interest" description="Disordered" evidence="1">
    <location>
        <begin position="1"/>
        <end position="41"/>
    </location>
</feature>
<proteinExistence type="predicted"/>